<organism evidence="1">
    <name type="scientific">Sesamum radiatum</name>
    <name type="common">Black benniseed</name>
    <dbReference type="NCBI Taxonomy" id="300843"/>
    <lineage>
        <taxon>Eukaryota</taxon>
        <taxon>Viridiplantae</taxon>
        <taxon>Streptophyta</taxon>
        <taxon>Embryophyta</taxon>
        <taxon>Tracheophyta</taxon>
        <taxon>Spermatophyta</taxon>
        <taxon>Magnoliopsida</taxon>
        <taxon>eudicotyledons</taxon>
        <taxon>Gunneridae</taxon>
        <taxon>Pentapetalae</taxon>
        <taxon>asterids</taxon>
        <taxon>lamiids</taxon>
        <taxon>Lamiales</taxon>
        <taxon>Pedaliaceae</taxon>
        <taxon>Sesamum</taxon>
    </lineage>
</organism>
<gene>
    <name evidence="1" type="ORF">Sradi_2862900</name>
</gene>
<dbReference type="EMBL" id="JACGWJ010000012">
    <property type="protein sequence ID" value="KAL0384686.1"/>
    <property type="molecule type" value="Genomic_DNA"/>
</dbReference>
<accession>A0AAW2RYY2</accession>
<reference evidence="1" key="1">
    <citation type="submission" date="2020-06" db="EMBL/GenBank/DDBJ databases">
        <authorList>
            <person name="Li T."/>
            <person name="Hu X."/>
            <person name="Zhang T."/>
            <person name="Song X."/>
            <person name="Zhang H."/>
            <person name="Dai N."/>
            <person name="Sheng W."/>
            <person name="Hou X."/>
            <person name="Wei L."/>
        </authorList>
    </citation>
    <scope>NUCLEOTIDE SEQUENCE</scope>
    <source>
        <strain evidence="1">G02</strain>
        <tissue evidence="1">Leaf</tissue>
    </source>
</reference>
<dbReference type="AlphaFoldDB" id="A0AAW2RYY2"/>
<name>A0AAW2RYY2_SESRA</name>
<evidence type="ECO:0000313" key="1">
    <source>
        <dbReference type="EMBL" id="KAL0384686.1"/>
    </source>
</evidence>
<comment type="caution">
    <text evidence="1">The sequence shown here is derived from an EMBL/GenBank/DDBJ whole genome shotgun (WGS) entry which is preliminary data.</text>
</comment>
<proteinExistence type="predicted"/>
<sequence length="84" mass="9304">MQDPTEPVLLFTKPLLADKLAASGIIPPLDPPTTKGTSPRSFIRGRIGRGGRIVFDRWNPLMHTPIDRGETRYIPPKSGHSVYP</sequence>
<protein>
    <submittedName>
        <fullName evidence="1">Uncharacterized protein</fullName>
    </submittedName>
</protein>
<reference evidence="1" key="2">
    <citation type="journal article" date="2024" name="Plant">
        <title>Genomic evolution and insights into agronomic trait innovations of Sesamum species.</title>
        <authorList>
            <person name="Miao H."/>
            <person name="Wang L."/>
            <person name="Qu L."/>
            <person name="Liu H."/>
            <person name="Sun Y."/>
            <person name="Le M."/>
            <person name="Wang Q."/>
            <person name="Wei S."/>
            <person name="Zheng Y."/>
            <person name="Lin W."/>
            <person name="Duan Y."/>
            <person name="Cao H."/>
            <person name="Xiong S."/>
            <person name="Wang X."/>
            <person name="Wei L."/>
            <person name="Li C."/>
            <person name="Ma Q."/>
            <person name="Ju M."/>
            <person name="Zhao R."/>
            <person name="Li G."/>
            <person name="Mu C."/>
            <person name="Tian Q."/>
            <person name="Mei H."/>
            <person name="Zhang T."/>
            <person name="Gao T."/>
            <person name="Zhang H."/>
        </authorList>
    </citation>
    <scope>NUCLEOTIDE SEQUENCE</scope>
    <source>
        <strain evidence="1">G02</strain>
    </source>
</reference>